<dbReference type="EMBL" id="AMCI01001213">
    <property type="protein sequence ID" value="EJX06281.1"/>
    <property type="molecule type" value="Genomic_DNA"/>
</dbReference>
<gene>
    <name evidence="1" type="ORF">EVA_05612</name>
</gene>
<protein>
    <submittedName>
        <fullName evidence="1">Uncharacterized protein</fullName>
    </submittedName>
</protein>
<dbReference type="AlphaFoldDB" id="J9D133"/>
<sequence length="61" mass="6408">MSVKASIPEMVARACCTLSYTSSAPCVNSSPWSGCSWVKPGRAAISSLILGLYFIVQLPNG</sequence>
<reference evidence="1" key="1">
    <citation type="journal article" date="2012" name="PLoS ONE">
        <title>Gene sets for utilization of primary and secondary nutrition supplies in the distal gut of endangered iberian lynx.</title>
        <authorList>
            <person name="Alcaide M."/>
            <person name="Messina E."/>
            <person name="Richter M."/>
            <person name="Bargiela R."/>
            <person name="Peplies J."/>
            <person name="Huws S.A."/>
            <person name="Newbold C.J."/>
            <person name="Golyshin P.N."/>
            <person name="Simon M.A."/>
            <person name="Lopez G."/>
            <person name="Yakimov M.M."/>
            <person name="Ferrer M."/>
        </authorList>
    </citation>
    <scope>NUCLEOTIDE SEQUENCE</scope>
</reference>
<proteinExistence type="predicted"/>
<organism evidence="1">
    <name type="scientific">gut metagenome</name>
    <dbReference type="NCBI Taxonomy" id="749906"/>
    <lineage>
        <taxon>unclassified sequences</taxon>
        <taxon>metagenomes</taxon>
        <taxon>organismal metagenomes</taxon>
    </lineage>
</organism>
<comment type="caution">
    <text evidence="1">The sequence shown here is derived from an EMBL/GenBank/DDBJ whole genome shotgun (WGS) entry which is preliminary data.</text>
</comment>
<accession>J9D133</accession>
<evidence type="ECO:0000313" key="1">
    <source>
        <dbReference type="EMBL" id="EJX06281.1"/>
    </source>
</evidence>
<name>J9D133_9ZZZZ</name>